<sequence>MSPPRKSSGNPECPQCGKLFKDINGHVRMIHKTTLSLLKQRKRNYQNYNEDRTKQERRNDRLYNKTQMIKKIDGYLRILYSQNANRLRESARAVNDDDLSIFQSIYSDFSNIKKKSDEEIKMCEVTNLNLVNREKSDLIKNLKAKIEDLISETELLRDNFRLADAERSQNTIRMNNELAKRDYAKRKCTTLVAQHESELRKRDKRETDLYSQTDLLKNRVKYLELLLGNESSIFLEMNHSNVMITDTQRTIDDSDC</sequence>
<accession>A0A9N9APN7</accession>
<keyword evidence="3" id="KW-1185">Reference proteome</keyword>
<gene>
    <name evidence="2" type="ORF">DERYTH_LOCUS4679</name>
</gene>
<dbReference type="EMBL" id="CAJVPY010001829">
    <property type="protein sequence ID" value="CAG8538313.1"/>
    <property type="molecule type" value="Genomic_DNA"/>
</dbReference>
<feature type="coiled-coil region" evidence="1">
    <location>
        <begin position="38"/>
        <end position="65"/>
    </location>
</feature>
<dbReference type="Proteomes" id="UP000789405">
    <property type="component" value="Unassembled WGS sequence"/>
</dbReference>
<dbReference type="AlphaFoldDB" id="A0A9N9APN7"/>
<organism evidence="2 3">
    <name type="scientific">Dentiscutata erythropus</name>
    <dbReference type="NCBI Taxonomy" id="1348616"/>
    <lineage>
        <taxon>Eukaryota</taxon>
        <taxon>Fungi</taxon>
        <taxon>Fungi incertae sedis</taxon>
        <taxon>Mucoromycota</taxon>
        <taxon>Glomeromycotina</taxon>
        <taxon>Glomeromycetes</taxon>
        <taxon>Diversisporales</taxon>
        <taxon>Gigasporaceae</taxon>
        <taxon>Dentiscutata</taxon>
    </lineage>
</organism>
<reference evidence="2" key="1">
    <citation type="submission" date="2021-06" db="EMBL/GenBank/DDBJ databases">
        <authorList>
            <person name="Kallberg Y."/>
            <person name="Tangrot J."/>
            <person name="Rosling A."/>
        </authorList>
    </citation>
    <scope>NUCLEOTIDE SEQUENCE</scope>
    <source>
        <strain evidence="2">MA453B</strain>
    </source>
</reference>
<evidence type="ECO:0000313" key="2">
    <source>
        <dbReference type="EMBL" id="CAG8538313.1"/>
    </source>
</evidence>
<dbReference type="OrthoDB" id="2410400at2759"/>
<name>A0A9N9APN7_9GLOM</name>
<comment type="caution">
    <text evidence="2">The sequence shown here is derived from an EMBL/GenBank/DDBJ whole genome shotgun (WGS) entry which is preliminary data.</text>
</comment>
<evidence type="ECO:0000313" key="3">
    <source>
        <dbReference type="Proteomes" id="UP000789405"/>
    </source>
</evidence>
<proteinExistence type="predicted"/>
<evidence type="ECO:0000256" key="1">
    <source>
        <dbReference type="SAM" id="Coils"/>
    </source>
</evidence>
<feature type="coiled-coil region" evidence="1">
    <location>
        <begin position="132"/>
        <end position="159"/>
    </location>
</feature>
<protein>
    <submittedName>
        <fullName evidence="2">471_t:CDS:1</fullName>
    </submittedName>
</protein>
<keyword evidence="1" id="KW-0175">Coiled coil</keyword>